<dbReference type="EMBL" id="OX395129">
    <property type="protein sequence ID" value="CAI5773727.1"/>
    <property type="molecule type" value="Genomic_DNA"/>
</dbReference>
<reference evidence="2" key="1">
    <citation type="submission" date="2022-12" db="EMBL/GenBank/DDBJ databases">
        <authorList>
            <person name="Alioto T."/>
            <person name="Alioto T."/>
            <person name="Gomez Garrido J."/>
        </authorList>
    </citation>
    <scope>NUCLEOTIDE SEQUENCE</scope>
</reference>
<evidence type="ECO:0000313" key="2">
    <source>
        <dbReference type="EMBL" id="CAI5773727.1"/>
    </source>
</evidence>
<name>A0AA35KAA9_9SAUR</name>
<gene>
    <name evidence="2" type="ORF">PODLI_1B013815</name>
</gene>
<feature type="region of interest" description="Disordered" evidence="1">
    <location>
        <begin position="77"/>
        <end position="112"/>
    </location>
</feature>
<accession>A0AA35KAA9</accession>
<dbReference type="Proteomes" id="UP001178461">
    <property type="component" value="Chromosome 4"/>
</dbReference>
<proteinExistence type="predicted"/>
<organism evidence="2 3">
    <name type="scientific">Podarcis lilfordi</name>
    <name type="common">Lilford's wall lizard</name>
    <dbReference type="NCBI Taxonomy" id="74358"/>
    <lineage>
        <taxon>Eukaryota</taxon>
        <taxon>Metazoa</taxon>
        <taxon>Chordata</taxon>
        <taxon>Craniata</taxon>
        <taxon>Vertebrata</taxon>
        <taxon>Euteleostomi</taxon>
        <taxon>Lepidosauria</taxon>
        <taxon>Squamata</taxon>
        <taxon>Bifurcata</taxon>
        <taxon>Unidentata</taxon>
        <taxon>Episquamata</taxon>
        <taxon>Laterata</taxon>
        <taxon>Lacertibaenia</taxon>
        <taxon>Lacertidae</taxon>
        <taxon>Podarcis</taxon>
    </lineage>
</organism>
<evidence type="ECO:0000313" key="3">
    <source>
        <dbReference type="Proteomes" id="UP001178461"/>
    </source>
</evidence>
<dbReference type="AlphaFoldDB" id="A0AA35KAA9"/>
<protein>
    <submittedName>
        <fullName evidence="2">Uncharacterized protein</fullName>
    </submittedName>
</protein>
<keyword evidence="3" id="KW-1185">Reference proteome</keyword>
<feature type="compositionally biased region" description="Basic and acidic residues" evidence="1">
    <location>
        <begin position="77"/>
        <end position="89"/>
    </location>
</feature>
<sequence length="112" mass="12733">MENSTEFSLLLQELVWNREALMAIYRAGLSETLLDELARMDPSASSLEALMQVALKLDQQLQGRKQERGAVIRLQERPFEMPHIPERRPGSQMRNGPAEEAMQIGLQKTPSK</sequence>
<evidence type="ECO:0000256" key="1">
    <source>
        <dbReference type="SAM" id="MobiDB-lite"/>
    </source>
</evidence>